<dbReference type="AlphaFoldDB" id="A0AA96WR39"/>
<gene>
    <name evidence="1" type="ORF">Q2T42_19190</name>
</gene>
<evidence type="ECO:0000313" key="1">
    <source>
        <dbReference type="EMBL" id="WNZ43963.1"/>
    </source>
</evidence>
<accession>A0AA96WR39</accession>
<name>A0AA96WR39_LEPBY</name>
<dbReference type="EMBL" id="CP130144">
    <property type="protein sequence ID" value="WNZ43963.1"/>
    <property type="molecule type" value="Genomic_DNA"/>
</dbReference>
<proteinExistence type="predicted"/>
<reference evidence="1" key="1">
    <citation type="journal article" date="2023" name="Plants (Basel)">
        <title>Genomic Analysis of Leptolyngbya boryana CZ1 Reveals Efficient Carbon Fixation Modules.</title>
        <authorList>
            <person name="Bai X."/>
            <person name="Wang H."/>
            <person name="Cheng W."/>
            <person name="Wang J."/>
            <person name="Ma M."/>
            <person name="Hu H."/>
            <person name="Song Z."/>
            <person name="Ma H."/>
            <person name="Fan Y."/>
            <person name="Du C."/>
            <person name="Xu J."/>
        </authorList>
    </citation>
    <scope>NUCLEOTIDE SEQUENCE</scope>
    <source>
        <strain evidence="1">CZ1</strain>
    </source>
</reference>
<organism evidence="1">
    <name type="scientific">Leptolyngbya boryana CZ1</name>
    <dbReference type="NCBI Taxonomy" id="3060204"/>
    <lineage>
        <taxon>Bacteria</taxon>
        <taxon>Bacillati</taxon>
        <taxon>Cyanobacteriota</taxon>
        <taxon>Cyanophyceae</taxon>
        <taxon>Leptolyngbyales</taxon>
        <taxon>Leptolyngbyaceae</taxon>
        <taxon>Leptolyngbya group</taxon>
        <taxon>Leptolyngbya</taxon>
    </lineage>
</organism>
<reference evidence="1" key="2">
    <citation type="submission" date="2023-07" db="EMBL/GenBank/DDBJ databases">
        <authorList>
            <person name="Bai X.-H."/>
            <person name="Wang H.-H."/>
            <person name="Wang J."/>
            <person name="Ma M.-Y."/>
            <person name="Hu H.-H."/>
            <person name="Song Z.-L."/>
            <person name="Ma H.-G."/>
            <person name="Fan Y."/>
            <person name="Du C.-Y."/>
            <person name="Xu J.-C."/>
        </authorList>
    </citation>
    <scope>NUCLEOTIDE SEQUENCE</scope>
    <source>
        <strain evidence="1">CZ1</strain>
    </source>
</reference>
<dbReference type="RefSeq" id="WP_316426143.1">
    <property type="nucleotide sequence ID" value="NZ_CP130144.1"/>
</dbReference>
<protein>
    <submittedName>
        <fullName evidence="1">Uncharacterized protein</fullName>
    </submittedName>
</protein>
<sequence>MQDAIENLEDTRDLEESEVLTGDRIFDIATFEQKVVLLYRCLSAFLDPTIEPPTLTNVIEAAAYFPFAFLQMRLGDEIYLEKEGLNEEESLKYFYRNLVWRGFEKYLLSNWQAGQEEFGFDEELDTFHSHSDNLSLWHTLVDELVDRIFWDRDWALTSNHPEVLDGIEEELSKPLGLDNYFTNRLPQVTLEQAEVAINEIRNWKLSASTE</sequence>